<keyword evidence="10" id="KW-1185">Reference proteome</keyword>
<dbReference type="SUPFAM" id="SSF51735">
    <property type="entry name" value="NAD(P)-binding Rossmann-fold domains"/>
    <property type="match status" value="2"/>
</dbReference>
<evidence type="ECO:0000259" key="8">
    <source>
        <dbReference type="Pfam" id="PF07479"/>
    </source>
</evidence>
<reference evidence="9" key="1">
    <citation type="submission" date="2023-10" db="EMBL/GenBank/DDBJ databases">
        <authorList>
            <person name="Chen Y."/>
            <person name="Shah S."/>
            <person name="Dougan E. K."/>
            <person name="Thang M."/>
            <person name="Chan C."/>
        </authorList>
    </citation>
    <scope>NUCLEOTIDE SEQUENCE [LARGE SCALE GENOMIC DNA]</scope>
</reference>
<evidence type="ECO:0000256" key="6">
    <source>
        <dbReference type="RuleBase" id="RU361243"/>
    </source>
</evidence>
<evidence type="ECO:0000256" key="5">
    <source>
        <dbReference type="RuleBase" id="RU000437"/>
    </source>
</evidence>
<dbReference type="InterPro" id="IPR017751">
    <property type="entry name" value="G3P_DH_NAD-dep_euk"/>
</dbReference>
<evidence type="ECO:0000256" key="1">
    <source>
        <dbReference type="ARBA" id="ARBA00011009"/>
    </source>
</evidence>
<accession>A0ABN9QEL8</accession>
<evidence type="ECO:0000256" key="3">
    <source>
        <dbReference type="ARBA" id="ARBA00023027"/>
    </source>
</evidence>
<sequence>MPMATPKKVTVVGSGNWGCAIAKIIASNTARHDDFHSDVTMWMFEEQVEHRGIKRKLSEVFNESKVNVKYLPGITLPSNICAEPDVKKACCEADILVWVLPHQFVPKTVQTIGKVKEGAMSVSLIKGGIELEGGKLGLCSDVLRKLLGHKVSVLMGANVANEVAEGQFCEATLGSDAEMSDQVTLTKLFDCPTFRVRAVDDIAGVELCGALKNVVALGAGFCDGLSYGGNTKAAIIRIGLEEMTAFIRHFHPGVKDSTFLESCGVADLITTCFGGRNRKCAEAFVKAQGAKTWQDIEKELLGGQKLQGTLTAQEIWPVMLQHKLDKRLPLLTSIYQIAFEGKPAKSITDLTPGMATHQPKKVTVVGSGNWGCAIAKIIASNTARHDDFETDVTMWMFEEQVEHRGIKRKLSEVFNESKENVKYLPGITLPCNIRAEPDVKKACGEADILVWVLPHQFVPRTVQSIGKVKDGAMSVSLIKGGIELEGGKLGLCSDVLRKLLGHNVSVLMGANVANEVAEGQFCEATLGSDADVNDQVTLTKLFDCPTFRVRAVDDIAGVELCGALKNVVALGAGFCDGLSYGGNTKAAIIRIGLEEMTAFIRHFHPGVKDSTFLESCGVADLITTCFGGRNRKCAEAFVKAAGKKSWEDVEKELLGGQKLQGTLTSQEIWPVMQKNRLCERLPLFTTIQASPGSIRRGAGGGGG</sequence>
<dbReference type="NCBIfam" id="TIGR03376">
    <property type="entry name" value="glycerol3P_DH"/>
    <property type="match status" value="2"/>
</dbReference>
<dbReference type="PROSITE" id="PS00957">
    <property type="entry name" value="NAD_G3PDH"/>
    <property type="match status" value="2"/>
</dbReference>
<dbReference type="EC" id="1.1.1.8" evidence="6"/>
<evidence type="ECO:0000313" key="10">
    <source>
        <dbReference type="Proteomes" id="UP001189429"/>
    </source>
</evidence>
<dbReference type="Gene3D" id="3.40.50.720">
    <property type="entry name" value="NAD(P)-binding Rossmann-like Domain"/>
    <property type="match status" value="2"/>
</dbReference>
<dbReference type="InterPro" id="IPR013328">
    <property type="entry name" value="6PGD_dom2"/>
</dbReference>
<dbReference type="Gene3D" id="1.10.1040.10">
    <property type="entry name" value="N-(1-d-carboxylethyl)-l-norvaline Dehydrogenase, domain 2"/>
    <property type="match status" value="2"/>
</dbReference>
<evidence type="ECO:0000313" key="9">
    <source>
        <dbReference type="EMBL" id="CAK0803163.1"/>
    </source>
</evidence>
<dbReference type="InterPro" id="IPR008927">
    <property type="entry name" value="6-PGluconate_DH-like_C_sf"/>
</dbReference>
<feature type="domain" description="Glycerol-3-phosphate dehydrogenase NAD-dependent C-terminal" evidence="8">
    <location>
        <begin position="554"/>
        <end position="688"/>
    </location>
</feature>
<evidence type="ECO:0000259" key="7">
    <source>
        <dbReference type="Pfam" id="PF01210"/>
    </source>
</evidence>
<protein>
    <recommendedName>
        <fullName evidence="6">Glycerol-3-phosphate dehydrogenase [NAD(+)]</fullName>
        <ecNumber evidence="6">1.1.1.8</ecNumber>
    </recommendedName>
</protein>
<comment type="caution">
    <text evidence="9">The sequence shown here is derived from an EMBL/GenBank/DDBJ whole genome shotgun (WGS) entry which is preliminary data.</text>
</comment>
<dbReference type="InterPro" id="IPR006109">
    <property type="entry name" value="G3P_DH_NAD-dep_C"/>
</dbReference>
<dbReference type="PRINTS" id="PR00077">
    <property type="entry name" value="GPDHDRGNASE"/>
</dbReference>
<feature type="domain" description="Glycerol-3-phosphate dehydrogenase NAD-dependent N-terminal" evidence="7">
    <location>
        <begin position="361"/>
        <end position="529"/>
    </location>
</feature>
<dbReference type="PANTHER" id="PTHR11728:SF8">
    <property type="entry name" value="GLYCEROL-3-PHOSPHATE DEHYDROGENASE [NAD(+)]-RELATED"/>
    <property type="match status" value="1"/>
</dbReference>
<feature type="domain" description="Glycerol-3-phosphate dehydrogenase NAD-dependent C-terminal" evidence="8">
    <location>
        <begin position="201"/>
        <end position="347"/>
    </location>
</feature>
<comment type="similarity">
    <text evidence="1 5">Belongs to the NAD-dependent glycerol-3-phosphate dehydrogenase family.</text>
</comment>
<evidence type="ECO:0000256" key="4">
    <source>
        <dbReference type="ARBA" id="ARBA00048683"/>
    </source>
</evidence>
<keyword evidence="2 5" id="KW-0560">Oxidoreductase</keyword>
<dbReference type="InterPro" id="IPR011128">
    <property type="entry name" value="G3P_DH_NAD-dep_N"/>
</dbReference>
<organism evidence="9 10">
    <name type="scientific">Prorocentrum cordatum</name>
    <dbReference type="NCBI Taxonomy" id="2364126"/>
    <lineage>
        <taxon>Eukaryota</taxon>
        <taxon>Sar</taxon>
        <taxon>Alveolata</taxon>
        <taxon>Dinophyceae</taxon>
        <taxon>Prorocentrales</taxon>
        <taxon>Prorocentraceae</taxon>
        <taxon>Prorocentrum</taxon>
    </lineage>
</organism>
<dbReference type="Proteomes" id="UP001189429">
    <property type="component" value="Unassembled WGS sequence"/>
</dbReference>
<gene>
    <name evidence="9" type="ORF">PCOR1329_LOCUS10447</name>
</gene>
<comment type="catalytic activity">
    <reaction evidence="4 6">
        <text>sn-glycerol 3-phosphate + NAD(+) = dihydroxyacetone phosphate + NADH + H(+)</text>
        <dbReference type="Rhea" id="RHEA:11092"/>
        <dbReference type="ChEBI" id="CHEBI:15378"/>
        <dbReference type="ChEBI" id="CHEBI:57540"/>
        <dbReference type="ChEBI" id="CHEBI:57597"/>
        <dbReference type="ChEBI" id="CHEBI:57642"/>
        <dbReference type="ChEBI" id="CHEBI:57945"/>
        <dbReference type="EC" id="1.1.1.8"/>
    </reaction>
</comment>
<dbReference type="Pfam" id="PF01210">
    <property type="entry name" value="NAD_Gly3P_dh_N"/>
    <property type="match status" value="2"/>
</dbReference>
<proteinExistence type="inferred from homology"/>
<dbReference type="Pfam" id="PF07479">
    <property type="entry name" value="NAD_Gly3P_dh_C"/>
    <property type="match status" value="2"/>
</dbReference>
<dbReference type="InterPro" id="IPR006168">
    <property type="entry name" value="G3P_DH_NAD-dep"/>
</dbReference>
<evidence type="ECO:0000256" key="2">
    <source>
        <dbReference type="ARBA" id="ARBA00023002"/>
    </source>
</evidence>
<dbReference type="PANTHER" id="PTHR11728">
    <property type="entry name" value="GLYCEROL-3-PHOSPHATE DEHYDROGENASE"/>
    <property type="match status" value="1"/>
</dbReference>
<name>A0ABN9QEL8_9DINO</name>
<dbReference type="EMBL" id="CAUYUJ010002961">
    <property type="protein sequence ID" value="CAK0803163.1"/>
    <property type="molecule type" value="Genomic_DNA"/>
</dbReference>
<dbReference type="SUPFAM" id="SSF48179">
    <property type="entry name" value="6-phosphogluconate dehydrogenase C-terminal domain-like"/>
    <property type="match status" value="2"/>
</dbReference>
<dbReference type="InterPro" id="IPR036291">
    <property type="entry name" value="NAD(P)-bd_dom_sf"/>
</dbReference>
<feature type="domain" description="Glycerol-3-phosphate dehydrogenase NAD-dependent N-terminal" evidence="7">
    <location>
        <begin position="8"/>
        <end position="178"/>
    </location>
</feature>
<keyword evidence="3 5" id="KW-0520">NAD</keyword>